<name>A0A5N0THX7_9GAMM</name>
<gene>
    <name evidence="1" type="ORF">F3N42_00495</name>
</gene>
<dbReference type="Gene3D" id="3.75.10.10">
    <property type="entry name" value="L-arginine/glycine Amidinotransferase, Chain A"/>
    <property type="match status" value="1"/>
</dbReference>
<dbReference type="AlphaFoldDB" id="A0A5N0THX7"/>
<protein>
    <recommendedName>
        <fullName evidence="3">Amidinotransferase</fullName>
    </recommendedName>
</protein>
<dbReference type="EMBL" id="VYXP01000001">
    <property type="protein sequence ID" value="KAA9134064.1"/>
    <property type="molecule type" value="Genomic_DNA"/>
</dbReference>
<organism evidence="1 2">
    <name type="scientific">Marinihelvus fidelis</name>
    <dbReference type="NCBI Taxonomy" id="2613842"/>
    <lineage>
        <taxon>Bacteria</taxon>
        <taxon>Pseudomonadati</taxon>
        <taxon>Pseudomonadota</taxon>
        <taxon>Gammaproteobacteria</taxon>
        <taxon>Chromatiales</taxon>
        <taxon>Wenzhouxiangellaceae</taxon>
        <taxon>Marinihelvus</taxon>
    </lineage>
</organism>
<sequence length="402" mass="43384">MCVLLAAGQALYGADERYRLLADTEGQLGSVVLAVNSARRAALRNAGLVSNIVNGLPEILQVNILANDLAAFTVANNPWPGRIHFIEVPASNPITIWTQDPFLVLRDEAGKTLLLKSREFERAGDSLLADVLGEFAGYPLRRSALFFEGGNVVSDSDYVFIGANTIRYNAVKLGQPEEEVVVAFQEELGRPVLVVGPFPQPVAHIDMMLTPLGDGRLALADPGAGADMAERALANQPESVAAFEDFCEQTFFGHPAIGQISASQGQLIRPPSLSGHTREMAVRSREIAPVLDGIAAAMAGFGYEVVRIPWLYGGPEISLADEETGSAPSAAYPMLTYNNVLIERTTQTERVYLPRYGWSAMDQAAEKAWRDLGFETTAIEGLTTSAMYGGALRCSVKVLKRN</sequence>
<proteinExistence type="predicted"/>
<reference evidence="1 2" key="1">
    <citation type="submission" date="2019-09" db="EMBL/GenBank/DDBJ databases">
        <title>Wenzhouxiangella sp. Genome sequencing and assembly.</title>
        <authorList>
            <person name="Zhang R."/>
        </authorList>
    </citation>
    <scope>NUCLEOTIDE SEQUENCE [LARGE SCALE GENOMIC DNA]</scope>
    <source>
        <strain evidence="1 2">W260</strain>
    </source>
</reference>
<dbReference type="Proteomes" id="UP000325372">
    <property type="component" value="Unassembled WGS sequence"/>
</dbReference>
<dbReference type="SUPFAM" id="SSF55909">
    <property type="entry name" value="Pentein"/>
    <property type="match status" value="1"/>
</dbReference>
<dbReference type="RefSeq" id="WP_150862414.1">
    <property type="nucleotide sequence ID" value="NZ_VYXP01000001.1"/>
</dbReference>
<evidence type="ECO:0008006" key="3">
    <source>
        <dbReference type="Google" id="ProtNLM"/>
    </source>
</evidence>
<evidence type="ECO:0000313" key="2">
    <source>
        <dbReference type="Proteomes" id="UP000325372"/>
    </source>
</evidence>
<evidence type="ECO:0000313" key="1">
    <source>
        <dbReference type="EMBL" id="KAA9134064.1"/>
    </source>
</evidence>
<keyword evidence="2" id="KW-1185">Reference proteome</keyword>
<accession>A0A5N0THX7</accession>
<comment type="caution">
    <text evidence="1">The sequence shown here is derived from an EMBL/GenBank/DDBJ whole genome shotgun (WGS) entry which is preliminary data.</text>
</comment>